<evidence type="ECO:0000313" key="2">
    <source>
        <dbReference type="EMBL" id="TKB45563.1"/>
    </source>
</evidence>
<dbReference type="PROSITE" id="PS51257">
    <property type="entry name" value="PROKAR_LIPOPROTEIN"/>
    <property type="match status" value="1"/>
</dbReference>
<reference evidence="2 3" key="1">
    <citation type="submission" date="2019-04" db="EMBL/GenBank/DDBJ databases">
        <title>Thalassotalea guangxiensis sp. nov., isolated from sediment of the coastal wetland.</title>
        <authorList>
            <person name="Zheng S."/>
            <person name="Zhang D."/>
        </authorList>
    </citation>
    <scope>NUCLEOTIDE SEQUENCE [LARGE SCALE GENOMIC DNA]</scope>
    <source>
        <strain evidence="2 3">ZS-4</strain>
    </source>
</reference>
<dbReference type="EMBL" id="SWDB01000018">
    <property type="protein sequence ID" value="TKB45563.1"/>
    <property type="molecule type" value="Genomic_DNA"/>
</dbReference>
<evidence type="ECO:0000313" key="3">
    <source>
        <dbReference type="Proteomes" id="UP000307999"/>
    </source>
</evidence>
<protein>
    <recommendedName>
        <fullName evidence="4">Lipoprotein</fullName>
    </recommendedName>
</protein>
<feature type="compositionally biased region" description="Basic and acidic residues" evidence="1">
    <location>
        <begin position="68"/>
        <end position="79"/>
    </location>
</feature>
<dbReference type="Proteomes" id="UP000307999">
    <property type="component" value="Unassembled WGS sequence"/>
</dbReference>
<gene>
    <name evidence="2" type="ORF">E8M12_08160</name>
</gene>
<name>A0A4U1B573_9GAMM</name>
<dbReference type="OrthoDB" id="5587540at2"/>
<proteinExistence type="predicted"/>
<sequence>MLIKIGLRMIVQLKYLSLITATLALVACTSKPKVLNQNFVTNISDDGSKRFELFIELAKLKKAKPDRKGDKAVKRRGDENFSGGMGAERQTESLAELLEQRLQLVMTETGFCTKGYMVFERNLSREFLSIRGECNEGASGPKG</sequence>
<dbReference type="RefSeq" id="WP_136735622.1">
    <property type="nucleotide sequence ID" value="NZ_SWDB01000018.1"/>
</dbReference>
<dbReference type="AlphaFoldDB" id="A0A4U1B573"/>
<organism evidence="2 3">
    <name type="scientific">Thalassotalea mangrovi</name>
    <dbReference type="NCBI Taxonomy" id="2572245"/>
    <lineage>
        <taxon>Bacteria</taxon>
        <taxon>Pseudomonadati</taxon>
        <taxon>Pseudomonadota</taxon>
        <taxon>Gammaproteobacteria</taxon>
        <taxon>Alteromonadales</taxon>
        <taxon>Colwelliaceae</taxon>
        <taxon>Thalassotalea</taxon>
    </lineage>
</organism>
<evidence type="ECO:0008006" key="4">
    <source>
        <dbReference type="Google" id="ProtNLM"/>
    </source>
</evidence>
<accession>A0A4U1B573</accession>
<comment type="caution">
    <text evidence="2">The sequence shown here is derived from an EMBL/GenBank/DDBJ whole genome shotgun (WGS) entry which is preliminary data.</text>
</comment>
<feature type="region of interest" description="Disordered" evidence="1">
    <location>
        <begin position="68"/>
        <end position="88"/>
    </location>
</feature>
<keyword evidence="3" id="KW-1185">Reference proteome</keyword>
<evidence type="ECO:0000256" key="1">
    <source>
        <dbReference type="SAM" id="MobiDB-lite"/>
    </source>
</evidence>